<dbReference type="AlphaFoldDB" id="A0AAV0ZDX4"/>
<evidence type="ECO:0000256" key="4">
    <source>
        <dbReference type="ARBA" id="ARBA00018950"/>
    </source>
</evidence>
<proteinExistence type="inferred from homology"/>
<evidence type="ECO:0000256" key="3">
    <source>
        <dbReference type="ARBA" id="ARBA00009361"/>
    </source>
</evidence>
<keyword evidence="10" id="KW-1185">Reference proteome</keyword>
<evidence type="ECO:0000256" key="8">
    <source>
        <dbReference type="ARBA" id="ARBA00022840"/>
    </source>
</evidence>
<evidence type="ECO:0000256" key="5">
    <source>
        <dbReference type="ARBA" id="ARBA00022528"/>
    </source>
</evidence>
<dbReference type="Proteomes" id="UP001157006">
    <property type="component" value="Chromosome 2"/>
</dbReference>
<evidence type="ECO:0000256" key="1">
    <source>
        <dbReference type="ARBA" id="ARBA00002329"/>
    </source>
</evidence>
<comment type="function">
    <text evidence="1">Probable ATPase of unknown function. Its presence in a non-photosynthetic plant (Epifagus virginiana) and experiments in tobacco indicate that it has an essential function which is probably not related to photosynthesis.</text>
</comment>
<dbReference type="PANTHER" id="PTHR33078">
    <property type="entry name" value="PROTEIN YCF2-RELATED"/>
    <property type="match status" value="1"/>
</dbReference>
<dbReference type="PANTHER" id="PTHR33078:SF92">
    <property type="entry name" value="PROTEIN YCF2"/>
    <property type="match status" value="1"/>
</dbReference>
<evidence type="ECO:0000256" key="2">
    <source>
        <dbReference type="ARBA" id="ARBA00004470"/>
    </source>
</evidence>
<keyword evidence="6" id="KW-0934">Plastid</keyword>
<reference evidence="9 10" key="1">
    <citation type="submission" date="2023-01" db="EMBL/GenBank/DDBJ databases">
        <authorList>
            <person name="Kreplak J."/>
        </authorList>
    </citation>
    <scope>NUCLEOTIDE SEQUENCE [LARGE SCALE GENOMIC DNA]</scope>
</reference>
<evidence type="ECO:0000313" key="10">
    <source>
        <dbReference type="Proteomes" id="UP001157006"/>
    </source>
</evidence>
<gene>
    <name evidence="9" type="ORF">VFH_II031960</name>
</gene>
<name>A0AAV0ZDX4_VICFA</name>
<sequence>MDLMNYEFNTYCLAERRVFLAHYQIITYSEISCGASCMDFSSHGKPFSLRLALSPARGILVIGSIGTGRFYLLKYLTITTYVPFITVFVNKFLDNFPKGFDSDDSEDVIFGEREGTIYSLLPNNEGSYYNSENYERDDSYDLDRKLDSQVKFLSMEDPVSSNLMEIDWFCLTLQFKLEKAMSPCIIWIPNIHDLDRNESNDLLLGILVNSLSSDSEKVAQDLCLYPDLMKKNDGITSYRLLENDYDLVHGVTRWEN</sequence>
<organism evidence="9 10">
    <name type="scientific">Vicia faba</name>
    <name type="common">Broad bean</name>
    <name type="synonym">Faba vulgaris</name>
    <dbReference type="NCBI Taxonomy" id="3906"/>
    <lineage>
        <taxon>Eukaryota</taxon>
        <taxon>Viridiplantae</taxon>
        <taxon>Streptophyta</taxon>
        <taxon>Embryophyta</taxon>
        <taxon>Tracheophyta</taxon>
        <taxon>Spermatophyta</taxon>
        <taxon>Magnoliopsida</taxon>
        <taxon>eudicotyledons</taxon>
        <taxon>Gunneridae</taxon>
        <taxon>Pentapetalae</taxon>
        <taxon>rosids</taxon>
        <taxon>fabids</taxon>
        <taxon>Fabales</taxon>
        <taxon>Fabaceae</taxon>
        <taxon>Papilionoideae</taxon>
        <taxon>50 kb inversion clade</taxon>
        <taxon>NPAAA clade</taxon>
        <taxon>Hologalegina</taxon>
        <taxon>IRL clade</taxon>
        <taxon>Fabeae</taxon>
        <taxon>Vicia</taxon>
    </lineage>
</organism>
<accession>A0AAV0ZDX4</accession>
<evidence type="ECO:0000313" key="9">
    <source>
        <dbReference type="EMBL" id="CAI8596369.1"/>
    </source>
</evidence>
<dbReference type="InterPro" id="IPR027417">
    <property type="entry name" value="P-loop_NTPase"/>
</dbReference>
<comment type="subcellular location">
    <subcellularLocation>
        <location evidence="2">Plastid</location>
        <location evidence="2">Chloroplast stroma</location>
    </subcellularLocation>
</comment>
<comment type="similarity">
    <text evidence="3">Belongs to the Ycf2 family.</text>
</comment>
<evidence type="ECO:0000256" key="7">
    <source>
        <dbReference type="ARBA" id="ARBA00022741"/>
    </source>
</evidence>
<evidence type="ECO:0000256" key="6">
    <source>
        <dbReference type="ARBA" id="ARBA00022640"/>
    </source>
</evidence>
<keyword evidence="7" id="KW-0547">Nucleotide-binding</keyword>
<dbReference type="Gene3D" id="3.40.50.300">
    <property type="entry name" value="P-loop containing nucleotide triphosphate hydrolases"/>
    <property type="match status" value="1"/>
</dbReference>
<dbReference type="GO" id="GO:0005524">
    <property type="term" value="F:ATP binding"/>
    <property type="evidence" value="ECO:0007669"/>
    <property type="project" value="UniProtKB-KW"/>
</dbReference>
<keyword evidence="8" id="KW-0067">ATP-binding</keyword>
<protein>
    <recommendedName>
        <fullName evidence="4">Protein Ycf2</fullName>
    </recommendedName>
</protein>
<keyword evidence="5" id="KW-0150">Chloroplast</keyword>
<dbReference type="GO" id="GO:0009570">
    <property type="term" value="C:chloroplast stroma"/>
    <property type="evidence" value="ECO:0007669"/>
    <property type="project" value="UniProtKB-SubCell"/>
</dbReference>
<dbReference type="EMBL" id="OX451737">
    <property type="protein sequence ID" value="CAI8596369.1"/>
    <property type="molecule type" value="Genomic_DNA"/>
</dbReference>